<evidence type="ECO:0000256" key="1">
    <source>
        <dbReference type="ARBA" id="ARBA00004141"/>
    </source>
</evidence>
<accession>A0A8R1UUN1</accession>
<dbReference type="PANTHER" id="PTHR22945">
    <property type="entry name" value="SERPENTINE RECEPTOR, CLASS D DELTA"/>
    <property type="match status" value="1"/>
</dbReference>
<dbReference type="Proteomes" id="UP000005239">
    <property type="component" value="Unassembled WGS sequence"/>
</dbReference>
<dbReference type="PANTHER" id="PTHR22945:SF40">
    <property type="entry name" value="SERPENTINE RECEPTOR, CLASS D (DELTA)-RELATED"/>
    <property type="match status" value="1"/>
</dbReference>
<dbReference type="EnsemblMetazoa" id="PPA41255.1">
    <property type="protein sequence ID" value="PPA41255.1"/>
    <property type="gene ID" value="WBGene00279624"/>
</dbReference>
<dbReference type="InterPro" id="IPR050920">
    <property type="entry name" value="Nematode_rcpt-like_delta"/>
</dbReference>
<keyword evidence="7" id="KW-1185">Reference proteome</keyword>
<evidence type="ECO:0000256" key="2">
    <source>
        <dbReference type="ARBA" id="ARBA00009166"/>
    </source>
</evidence>
<dbReference type="Pfam" id="PF10317">
    <property type="entry name" value="7TM_GPCR_Srd"/>
    <property type="match status" value="2"/>
</dbReference>
<name>A0A2A6CJF7_PRIPA</name>
<dbReference type="InterPro" id="IPR019421">
    <property type="entry name" value="7TM_GPCR_serpentine_rcpt_Srd"/>
</dbReference>
<evidence type="ECO:0000256" key="3">
    <source>
        <dbReference type="ARBA" id="ARBA00022692"/>
    </source>
</evidence>
<organism evidence="6 7">
    <name type="scientific">Pristionchus pacificus</name>
    <name type="common">Parasitic nematode worm</name>
    <dbReference type="NCBI Taxonomy" id="54126"/>
    <lineage>
        <taxon>Eukaryota</taxon>
        <taxon>Metazoa</taxon>
        <taxon>Ecdysozoa</taxon>
        <taxon>Nematoda</taxon>
        <taxon>Chromadorea</taxon>
        <taxon>Rhabditida</taxon>
        <taxon>Rhabditina</taxon>
        <taxon>Diplogasteromorpha</taxon>
        <taxon>Diplogasteroidea</taxon>
        <taxon>Neodiplogasteridae</taxon>
        <taxon>Pristionchus</taxon>
    </lineage>
</organism>
<keyword evidence="5" id="KW-0472">Membrane</keyword>
<evidence type="ECO:0000256" key="4">
    <source>
        <dbReference type="ARBA" id="ARBA00022989"/>
    </source>
</evidence>
<reference evidence="6" key="2">
    <citation type="submission" date="2022-06" db="UniProtKB">
        <authorList>
            <consortium name="EnsemblMetazoa"/>
        </authorList>
    </citation>
    <scope>IDENTIFICATION</scope>
    <source>
        <strain evidence="6">PS312</strain>
    </source>
</reference>
<dbReference type="AlphaFoldDB" id="A0A2A6CJF7"/>
<keyword evidence="4" id="KW-1133">Transmembrane helix</keyword>
<evidence type="ECO:0000256" key="5">
    <source>
        <dbReference type="ARBA" id="ARBA00023136"/>
    </source>
</evidence>
<dbReference type="GO" id="GO:0016020">
    <property type="term" value="C:membrane"/>
    <property type="evidence" value="ECO:0007669"/>
    <property type="project" value="UniProtKB-SubCell"/>
</dbReference>
<keyword evidence="3" id="KW-0812">Transmembrane</keyword>
<evidence type="ECO:0000313" key="7">
    <source>
        <dbReference type="Proteomes" id="UP000005239"/>
    </source>
</evidence>
<reference evidence="7" key="1">
    <citation type="journal article" date="2008" name="Nat. Genet.">
        <title>The Pristionchus pacificus genome provides a unique perspective on nematode lifestyle and parasitism.</title>
        <authorList>
            <person name="Dieterich C."/>
            <person name="Clifton S.W."/>
            <person name="Schuster L.N."/>
            <person name="Chinwalla A."/>
            <person name="Delehaunty K."/>
            <person name="Dinkelacker I."/>
            <person name="Fulton L."/>
            <person name="Fulton R."/>
            <person name="Godfrey J."/>
            <person name="Minx P."/>
            <person name="Mitreva M."/>
            <person name="Roeseler W."/>
            <person name="Tian H."/>
            <person name="Witte H."/>
            <person name="Yang S.P."/>
            <person name="Wilson R.K."/>
            <person name="Sommer R.J."/>
        </authorList>
    </citation>
    <scope>NUCLEOTIDE SEQUENCE [LARGE SCALE GENOMIC DNA]</scope>
    <source>
        <strain evidence="7">PS312</strain>
    </source>
</reference>
<proteinExistence type="inferred from homology"/>
<comment type="similarity">
    <text evidence="2">Belongs to the nematode receptor-like protein srd family.</text>
</comment>
<comment type="subcellular location">
    <subcellularLocation>
        <location evidence="1">Membrane</location>
        <topology evidence="1">Multi-pass membrane protein</topology>
    </subcellularLocation>
</comment>
<gene>
    <name evidence="6" type="primary">WBGene00279624</name>
</gene>
<protein>
    <submittedName>
        <fullName evidence="6">G protein-coupled receptor</fullName>
    </submittedName>
</protein>
<sequence>MPSNDDSINVAVYALLDCTALLANVLLICAIAKRMQVVEGTLYFTAAGPCTLVGAQFCHRSVCKLYGRNFAPPAVLQAALISHSTVLLFIAFCYRLRMLSQSSLYNFGQPKVWHVMAIAMSATAPSVLLYEVEVRELTEIFPKLPIVVVGKISQENNHIAKENNRIVHSGQPTLQIVNVAAATYDHCPSDTACSAMHLWPITADNRLAPAAFGVLFSVYGVEFVGVFAARQALLGRLRRLKAADRARHQMIFNSLTAQMLLPLMSIAGCVAFAFDFLGIVQSTWLQRLVILCGSMLALGAPLVNLYFLRPYRNDDSINVALYALLDFSALLANALLIFAIVKRTPRVLRSYSVLIFNTAVVDSFSALFSLSAVARQVASIYSIKYAFYCRMNVVDGTLIFTMAGPCTMIGARFCHRTIFLQAALISHSNILLFIAFCLRLWMLERSSLYNFSQPRIRTVMMLSLCSTAPSILLFVRFQIMNDMAASSYYGCPPGTVCSALNLWPITSENRIAPVAFGVLFSTYIVEFVCVFAVRHALLGRLQKLKAADRARHQMIFNSLTAQMLLPLTSIVGCAAFAVDFLGIVESEWLQRLVILFGSLLALGAPLLNLYFLRPYRKFVIDLIGTGLRPHDVSRALAFVFGFEMKNVLERSEHLKTMG</sequence>
<evidence type="ECO:0000313" key="6">
    <source>
        <dbReference type="EnsemblMetazoa" id="PPA41255.1"/>
    </source>
</evidence>
<accession>A0A2A6CJF7</accession>